<organism evidence="2 3">
    <name type="scientific">Actinacidiphila bryophytorum</name>
    <dbReference type="NCBI Taxonomy" id="1436133"/>
    <lineage>
        <taxon>Bacteria</taxon>
        <taxon>Bacillati</taxon>
        <taxon>Actinomycetota</taxon>
        <taxon>Actinomycetes</taxon>
        <taxon>Kitasatosporales</taxon>
        <taxon>Streptomycetaceae</taxon>
        <taxon>Actinacidiphila</taxon>
    </lineage>
</organism>
<feature type="compositionally biased region" description="Basic residues" evidence="1">
    <location>
        <begin position="97"/>
        <end position="124"/>
    </location>
</feature>
<feature type="compositionally biased region" description="Basic and acidic residues" evidence="1">
    <location>
        <begin position="356"/>
        <end position="373"/>
    </location>
</feature>
<feature type="region of interest" description="Disordered" evidence="1">
    <location>
        <begin position="421"/>
        <end position="592"/>
    </location>
</feature>
<feature type="compositionally biased region" description="Low complexity" evidence="1">
    <location>
        <begin position="525"/>
        <end position="537"/>
    </location>
</feature>
<feature type="compositionally biased region" description="Basic residues" evidence="1">
    <location>
        <begin position="538"/>
        <end position="553"/>
    </location>
</feature>
<gene>
    <name evidence="2" type="ORF">SBRY_40259</name>
</gene>
<reference evidence="2" key="1">
    <citation type="submission" date="2021-06" db="EMBL/GenBank/DDBJ databases">
        <authorList>
            <person name="Arsene-Ploetze F."/>
        </authorList>
    </citation>
    <scope>NUCLEOTIDE SEQUENCE</scope>
    <source>
        <strain evidence="2">SBRY1</strain>
    </source>
</reference>
<feature type="region of interest" description="Disordered" evidence="1">
    <location>
        <begin position="178"/>
        <end position="209"/>
    </location>
</feature>
<evidence type="ECO:0000313" key="3">
    <source>
        <dbReference type="Proteomes" id="UP001153328"/>
    </source>
</evidence>
<feature type="region of interest" description="Disordered" evidence="1">
    <location>
        <begin position="354"/>
        <end position="404"/>
    </location>
</feature>
<feature type="compositionally biased region" description="Basic residues" evidence="1">
    <location>
        <begin position="374"/>
        <end position="386"/>
    </location>
</feature>
<proteinExistence type="predicted"/>
<dbReference type="EMBL" id="CAJVAX010000018">
    <property type="protein sequence ID" value="CAG7645852.1"/>
    <property type="molecule type" value="Genomic_DNA"/>
</dbReference>
<feature type="compositionally biased region" description="Basic residues" evidence="1">
    <location>
        <begin position="444"/>
        <end position="485"/>
    </location>
</feature>
<dbReference type="AlphaFoldDB" id="A0A9W4H2L9"/>
<comment type="caution">
    <text evidence="2">The sequence shown here is derived from an EMBL/GenBank/DDBJ whole genome shotgun (WGS) entry which is preliminary data.</text>
</comment>
<name>A0A9W4H2L9_9ACTN</name>
<keyword evidence="3" id="KW-1185">Reference proteome</keyword>
<accession>A0A9W4H2L9</accession>
<protein>
    <submittedName>
        <fullName evidence="2">Uncharacterized protein</fullName>
    </submittedName>
</protein>
<feature type="compositionally biased region" description="Basic and acidic residues" evidence="1">
    <location>
        <begin position="582"/>
        <end position="592"/>
    </location>
</feature>
<evidence type="ECO:0000313" key="2">
    <source>
        <dbReference type="EMBL" id="CAG7645852.1"/>
    </source>
</evidence>
<feature type="compositionally biased region" description="Basic and acidic residues" evidence="1">
    <location>
        <begin position="554"/>
        <end position="564"/>
    </location>
</feature>
<feature type="region of interest" description="Disordered" evidence="1">
    <location>
        <begin position="1"/>
        <end position="139"/>
    </location>
</feature>
<sequence>MLAPHPGGRQGSQREGLRGPLTGPGHGARLSTAEGWLRNHPRRAGPPSSTGGPPPPAPVSACPTYEEVTHVRPTGSAHSTRTARPARSYPPVAAAGRRARRPRRRGRRRRAGARRDRGRLHPGRRLAGQLRGAPAAARPGHRQVRVDLVRLRREQVRRVVEFGVLPVHRLLQLDRPRALEPAGRRADPAGQRGPRPRPGGGASQGDLQRVHPDVCDVPAHRQQLLRRGQGRRRHQQFALRAVLLPGQLPAAGAAEPRHRALPGHRRLRLPAHRGPRQRAAHRPALRRLPVRHRVGAPVRRLRGTRHGQGERALLPVRLQPDRVVDQRQRVLHRHVPDRQLVLLPHLRAGRHAHLQLADRQRDPGGGQQRDDVRLRRRPVDHRRPRLLPRGVAAAHPGRQHGRRDVAELLDAGRGVRHLDRHLEPGRRHLPAHRCPQRQAPGREGRRHRGRLRSRPVERQRRHQPAVAARPHHGQHLHRHRGRQRQTPRGPGQFDGHRNPAGHLVRERGRQPAVGAPGDRQLHLHGQPQLRPGQPLQRPGRRRGERLHRGRRRGRAVDGQRRRQPDLVAELTQRRTPAITDANRYRAEEVPAR</sequence>
<feature type="compositionally biased region" description="Low complexity" evidence="1">
    <location>
        <begin position="125"/>
        <end position="138"/>
    </location>
</feature>
<dbReference type="Proteomes" id="UP001153328">
    <property type="component" value="Unassembled WGS sequence"/>
</dbReference>
<feature type="compositionally biased region" description="Basic and acidic residues" evidence="1">
    <location>
        <begin position="178"/>
        <end position="187"/>
    </location>
</feature>
<evidence type="ECO:0000256" key="1">
    <source>
        <dbReference type="SAM" id="MobiDB-lite"/>
    </source>
</evidence>